<name>A0ABR2U773_9ROSI</name>
<dbReference type="EMBL" id="JBBPBN010000001">
    <property type="protein sequence ID" value="KAK9045573.1"/>
    <property type="molecule type" value="Genomic_DNA"/>
</dbReference>
<protein>
    <recommendedName>
        <fullName evidence="1">Retrovirus-related Pol polyprotein from transposon TNT 1-94-like beta-barrel domain-containing protein</fullName>
    </recommendedName>
</protein>
<dbReference type="Pfam" id="PF22936">
    <property type="entry name" value="Pol_BBD"/>
    <property type="match status" value="1"/>
</dbReference>
<evidence type="ECO:0000259" key="1">
    <source>
        <dbReference type="Pfam" id="PF22936"/>
    </source>
</evidence>
<feature type="domain" description="Retrovirus-related Pol polyprotein from transposon TNT 1-94-like beta-barrel" evidence="1">
    <location>
        <begin position="1"/>
        <end position="51"/>
    </location>
</feature>
<dbReference type="InterPro" id="IPR054722">
    <property type="entry name" value="PolX-like_BBD"/>
</dbReference>
<reference evidence="2 3" key="1">
    <citation type="journal article" date="2024" name="G3 (Bethesda)">
        <title>Genome assembly of Hibiscus sabdariffa L. provides insights into metabolisms of medicinal natural products.</title>
        <authorList>
            <person name="Kim T."/>
        </authorList>
    </citation>
    <scope>NUCLEOTIDE SEQUENCE [LARGE SCALE GENOMIC DNA]</scope>
    <source>
        <strain evidence="2">TK-2024</strain>
        <tissue evidence="2">Old leaves</tissue>
    </source>
</reference>
<evidence type="ECO:0000313" key="3">
    <source>
        <dbReference type="Proteomes" id="UP001396334"/>
    </source>
</evidence>
<keyword evidence="3" id="KW-1185">Reference proteome</keyword>
<sequence>MGNQETSKIVSIGNVILKTNTDCEIVLKDVRHVPDMCLNLISTGKLDDAGYMNIFGGGKRKLTRNNMIVTIGNKKSSLYVTQGKLCKGEANVACGNSFLKLRHKRLGHISEQR</sequence>
<evidence type="ECO:0000313" key="2">
    <source>
        <dbReference type="EMBL" id="KAK9045573.1"/>
    </source>
</evidence>
<accession>A0ABR2U773</accession>
<dbReference type="Proteomes" id="UP001396334">
    <property type="component" value="Unassembled WGS sequence"/>
</dbReference>
<comment type="caution">
    <text evidence="2">The sequence shown here is derived from an EMBL/GenBank/DDBJ whole genome shotgun (WGS) entry which is preliminary data.</text>
</comment>
<gene>
    <name evidence="2" type="ORF">V6N11_051482</name>
</gene>
<organism evidence="2 3">
    <name type="scientific">Hibiscus sabdariffa</name>
    <name type="common">roselle</name>
    <dbReference type="NCBI Taxonomy" id="183260"/>
    <lineage>
        <taxon>Eukaryota</taxon>
        <taxon>Viridiplantae</taxon>
        <taxon>Streptophyta</taxon>
        <taxon>Embryophyta</taxon>
        <taxon>Tracheophyta</taxon>
        <taxon>Spermatophyta</taxon>
        <taxon>Magnoliopsida</taxon>
        <taxon>eudicotyledons</taxon>
        <taxon>Gunneridae</taxon>
        <taxon>Pentapetalae</taxon>
        <taxon>rosids</taxon>
        <taxon>malvids</taxon>
        <taxon>Malvales</taxon>
        <taxon>Malvaceae</taxon>
        <taxon>Malvoideae</taxon>
        <taxon>Hibiscus</taxon>
    </lineage>
</organism>
<proteinExistence type="predicted"/>